<proteinExistence type="predicted"/>
<dbReference type="Pfam" id="PF05781">
    <property type="entry name" value="MRVI1"/>
    <property type="match status" value="1"/>
</dbReference>
<name>A0ABD0JX38_9CAEN</name>
<feature type="region of interest" description="Disordered" evidence="9">
    <location>
        <begin position="186"/>
        <end position="253"/>
    </location>
</feature>
<feature type="compositionally biased region" description="Low complexity" evidence="9">
    <location>
        <begin position="159"/>
        <end position="169"/>
    </location>
</feature>
<keyword evidence="12" id="KW-1185">Reference proteome</keyword>
<keyword evidence="3" id="KW-0963">Cytoplasm</keyword>
<keyword evidence="4 10" id="KW-0812">Transmembrane</keyword>
<evidence type="ECO:0000256" key="7">
    <source>
        <dbReference type="ARBA" id="ARBA00023136"/>
    </source>
</evidence>
<evidence type="ECO:0000313" key="12">
    <source>
        <dbReference type="Proteomes" id="UP001519460"/>
    </source>
</evidence>
<dbReference type="PANTHER" id="PTHR15352">
    <property type="entry name" value="LYMPHOID-RESTRICTED MEMBRANE PROTEIN, JAW1"/>
    <property type="match status" value="1"/>
</dbReference>
<keyword evidence="7 10" id="KW-0472">Membrane</keyword>
<dbReference type="GO" id="GO:0016020">
    <property type="term" value="C:membrane"/>
    <property type="evidence" value="ECO:0007669"/>
    <property type="project" value="UniProtKB-SubCell"/>
</dbReference>
<accession>A0ABD0JX38</accession>
<feature type="coiled-coil region" evidence="8">
    <location>
        <begin position="44"/>
        <end position="82"/>
    </location>
</feature>
<gene>
    <name evidence="11" type="ORF">BaRGS_00029110</name>
</gene>
<feature type="compositionally biased region" description="Low complexity" evidence="9">
    <location>
        <begin position="226"/>
        <end position="236"/>
    </location>
</feature>
<dbReference type="InterPro" id="IPR008677">
    <property type="entry name" value="MRVI1"/>
</dbReference>
<evidence type="ECO:0000256" key="6">
    <source>
        <dbReference type="ARBA" id="ARBA00023054"/>
    </source>
</evidence>
<evidence type="ECO:0000256" key="4">
    <source>
        <dbReference type="ARBA" id="ARBA00022692"/>
    </source>
</evidence>
<organism evidence="11 12">
    <name type="scientific">Batillaria attramentaria</name>
    <dbReference type="NCBI Taxonomy" id="370345"/>
    <lineage>
        <taxon>Eukaryota</taxon>
        <taxon>Metazoa</taxon>
        <taxon>Spiralia</taxon>
        <taxon>Lophotrochozoa</taxon>
        <taxon>Mollusca</taxon>
        <taxon>Gastropoda</taxon>
        <taxon>Caenogastropoda</taxon>
        <taxon>Sorbeoconcha</taxon>
        <taxon>Cerithioidea</taxon>
        <taxon>Batillariidae</taxon>
        <taxon>Batillaria</taxon>
    </lineage>
</organism>
<reference evidence="11 12" key="1">
    <citation type="journal article" date="2023" name="Sci. Data">
        <title>Genome assembly of the Korean intertidal mud-creeper Batillaria attramentaria.</title>
        <authorList>
            <person name="Patra A.K."/>
            <person name="Ho P.T."/>
            <person name="Jun S."/>
            <person name="Lee S.J."/>
            <person name="Kim Y."/>
            <person name="Won Y.J."/>
        </authorList>
    </citation>
    <scope>NUCLEOTIDE SEQUENCE [LARGE SCALE GENOMIC DNA]</scope>
    <source>
        <strain evidence="11">Wonlab-2016</strain>
    </source>
</reference>
<keyword evidence="5 10" id="KW-1133">Transmembrane helix</keyword>
<comment type="subcellular location">
    <subcellularLocation>
        <location evidence="2">Cytoplasm</location>
    </subcellularLocation>
    <subcellularLocation>
        <location evidence="1">Membrane</location>
        <topology evidence="1">Single-pass membrane protein</topology>
    </subcellularLocation>
</comment>
<feature type="region of interest" description="Disordered" evidence="9">
    <location>
        <begin position="153"/>
        <end position="172"/>
    </location>
</feature>
<dbReference type="Proteomes" id="UP001519460">
    <property type="component" value="Unassembled WGS sequence"/>
</dbReference>
<evidence type="ECO:0000256" key="2">
    <source>
        <dbReference type="ARBA" id="ARBA00004496"/>
    </source>
</evidence>
<evidence type="ECO:0000256" key="3">
    <source>
        <dbReference type="ARBA" id="ARBA00022490"/>
    </source>
</evidence>
<evidence type="ECO:0000256" key="8">
    <source>
        <dbReference type="SAM" id="Coils"/>
    </source>
</evidence>
<protein>
    <submittedName>
        <fullName evidence="11">Uncharacterized protein</fullName>
    </submittedName>
</protein>
<feature type="transmembrane region" description="Helical" evidence="10">
    <location>
        <begin position="379"/>
        <end position="400"/>
    </location>
</feature>
<dbReference type="PANTHER" id="PTHR15352:SF1">
    <property type="entry name" value="KASH5-LIKE COILED-COIL DOMAIN-CONTAINING PROTEIN"/>
    <property type="match status" value="1"/>
</dbReference>
<evidence type="ECO:0000256" key="1">
    <source>
        <dbReference type="ARBA" id="ARBA00004167"/>
    </source>
</evidence>
<evidence type="ECO:0000313" key="11">
    <source>
        <dbReference type="EMBL" id="KAK7479644.1"/>
    </source>
</evidence>
<evidence type="ECO:0000256" key="5">
    <source>
        <dbReference type="ARBA" id="ARBA00022989"/>
    </source>
</evidence>
<dbReference type="GO" id="GO:0005737">
    <property type="term" value="C:cytoplasm"/>
    <property type="evidence" value="ECO:0007669"/>
    <property type="project" value="UniProtKB-SubCell"/>
</dbReference>
<feature type="region of interest" description="Disordered" evidence="9">
    <location>
        <begin position="275"/>
        <end position="297"/>
    </location>
</feature>
<feature type="compositionally biased region" description="Low complexity" evidence="9">
    <location>
        <begin position="277"/>
        <end position="295"/>
    </location>
</feature>
<keyword evidence="6 8" id="KW-0175">Coiled coil</keyword>
<evidence type="ECO:0000256" key="10">
    <source>
        <dbReference type="SAM" id="Phobius"/>
    </source>
</evidence>
<feature type="compositionally biased region" description="Low complexity" evidence="9">
    <location>
        <begin position="189"/>
        <end position="209"/>
    </location>
</feature>
<dbReference type="AlphaFoldDB" id="A0ABD0JX38"/>
<evidence type="ECO:0000256" key="9">
    <source>
        <dbReference type="SAM" id="MobiDB-lite"/>
    </source>
</evidence>
<sequence length="414" mass="45959">MHDMSGFTSLVRQALNAKKSIDQLPDKQLESRFNSLSLAFKTDRQTLEKRLGIQERSRDIAEQNIDKELQGLRDAVETLNQLCGDEKVQDVVAKIHHHLDILEHSVARVSSRAEVFGAVQQEKRMSLAMEVMITFTENIRRLREKEQADVEEARKVLSERSQSSSSLGLDFGGLGDRRSASVCAALNNPRTLTQRSRTSTPSPTPQSLSIDKGDLSSIPDDAGYLSDSPPSFGSSSRQALTDTEEPRQRFQSATANITVRNVVANTFRRASLERQKNLSVQSSSSSSGLSSSRNNSVDKYEEGLKASLGRELNELRDQQTSISGGVEQVMDRIETLQQEDSQDSELDETLSKVKDILVQTRLWVSNPNWQSASHTLRRIAAGIIFLIAMIVVILTFAPLVPGNITMRNHGKPAQ</sequence>
<comment type="caution">
    <text evidence="11">The sequence shown here is derived from an EMBL/GenBank/DDBJ whole genome shotgun (WGS) entry which is preliminary data.</text>
</comment>
<dbReference type="EMBL" id="JACVVK020000298">
    <property type="protein sequence ID" value="KAK7479644.1"/>
    <property type="molecule type" value="Genomic_DNA"/>
</dbReference>